<reference evidence="2" key="1">
    <citation type="journal article" date="2020" name="Stud. Mycol.">
        <title>101 Dothideomycetes genomes: a test case for predicting lifestyles and emergence of pathogens.</title>
        <authorList>
            <person name="Haridas S."/>
            <person name="Albert R."/>
            <person name="Binder M."/>
            <person name="Bloem J."/>
            <person name="Labutti K."/>
            <person name="Salamov A."/>
            <person name="Andreopoulos B."/>
            <person name="Baker S."/>
            <person name="Barry K."/>
            <person name="Bills G."/>
            <person name="Bluhm B."/>
            <person name="Cannon C."/>
            <person name="Castanera R."/>
            <person name="Culley D."/>
            <person name="Daum C."/>
            <person name="Ezra D."/>
            <person name="Gonzalez J."/>
            <person name="Henrissat B."/>
            <person name="Kuo A."/>
            <person name="Liang C."/>
            <person name="Lipzen A."/>
            <person name="Lutzoni F."/>
            <person name="Magnuson J."/>
            <person name="Mondo S."/>
            <person name="Nolan M."/>
            <person name="Ohm R."/>
            <person name="Pangilinan J."/>
            <person name="Park H.-J."/>
            <person name="Ramirez L."/>
            <person name="Alfaro M."/>
            <person name="Sun H."/>
            <person name="Tritt A."/>
            <person name="Yoshinaga Y."/>
            <person name="Zwiers L.-H."/>
            <person name="Turgeon B."/>
            <person name="Goodwin S."/>
            <person name="Spatafora J."/>
            <person name="Crous P."/>
            <person name="Grigoriev I."/>
        </authorList>
    </citation>
    <scope>NUCLEOTIDE SEQUENCE</scope>
    <source>
        <strain evidence="2">CBS 122367</strain>
    </source>
</reference>
<dbReference type="EMBL" id="MU005590">
    <property type="protein sequence ID" value="KAF2681730.1"/>
    <property type="molecule type" value="Genomic_DNA"/>
</dbReference>
<feature type="region of interest" description="Disordered" evidence="1">
    <location>
        <begin position="21"/>
        <end position="86"/>
    </location>
</feature>
<evidence type="ECO:0000313" key="3">
    <source>
        <dbReference type="Proteomes" id="UP000799291"/>
    </source>
</evidence>
<sequence>MIRAHCYTLSKPVLIVFCRPEEEKSVDDKKRRHHANEKKHHELNGGSKRTHHRREEDGGKDHDTNRKAHRPANDEKDGECTEKQKTKLKGRLNRVLDWL</sequence>
<evidence type="ECO:0000256" key="1">
    <source>
        <dbReference type="SAM" id="MobiDB-lite"/>
    </source>
</evidence>
<keyword evidence="3" id="KW-1185">Reference proteome</keyword>
<organism evidence="2 3">
    <name type="scientific">Lentithecium fluviatile CBS 122367</name>
    <dbReference type="NCBI Taxonomy" id="1168545"/>
    <lineage>
        <taxon>Eukaryota</taxon>
        <taxon>Fungi</taxon>
        <taxon>Dikarya</taxon>
        <taxon>Ascomycota</taxon>
        <taxon>Pezizomycotina</taxon>
        <taxon>Dothideomycetes</taxon>
        <taxon>Pleosporomycetidae</taxon>
        <taxon>Pleosporales</taxon>
        <taxon>Massarineae</taxon>
        <taxon>Lentitheciaceae</taxon>
        <taxon>Lentithecium</taxon>
    </lineage>
</organism>
<evidence type="ECO:0000313" key="2">
    <source>
        <dbReference type="EMBL" id="KAF2681730.1"/>
    </source>
</evidence>
<gene>
    <name evidence="2" type="ORF">K458DRAFT_420491</name>
</gene>
<name>A0A6G1IUS5_9PLEO</name>
<proteinExistence type="predicted"/>
<protein>
    <submittedName>
        <fullName evidence="2">Uncharacterized protein</fullName>
    </submittedName>
</protein>
<accession>A0A6G1IUS5</accession>
<dbReference type="Proteomes" id="UP000799291">
    <property type="component" value="Unassembled WGS sequence"/>
</dbReference>
<feature type="compositionally biased region" description="Basic and acidic residues" evidence="1">
    <location>
        <begin position="53"/>
        <end position="85"/>
    </location>
</feature>
<dbReference type="AlphaFoldDB" id="A0A6G1IUS5"/>